<dbReference type="EMBL" id="JBHSWU010000798">
    <property type="protein sequence ID" value="MFC6725951.1"/>
    <property type="molecule type" value="Genomic_DNA"/>
</dbReference>
<feature type="non-terminal residue" evidence="2">
    <location>
        <position position="1"/>
    </location>
</feature>
<name>A0ABD5S391_9EURY</name>
<dbReference type="Pfam" id="PF23424">
    <property type="entry name" value="DUF7112"/>
    <property type="match status" value="1"/>
</dbReference>
<dbReference type="Proteomes" id="UP001596328">
    <property type="component" value="Unassembled WGS sequence"/>
</dbReference>
<proteinExistence type="predicted"/>
<evidence type="ECO:0000313" key="3">
    <source>
        <dbReference type="Proteomes" id="UP001596328"/>
    </source>
</evidence>
<dbReference type="InterPro" id="IPR055536">
    <property type="entry name" value="DUF7112"/>
</dbReference>
<evidence type="ECO:0000256" key="1">
    <source>
        <dbReference type="SAM" id="MobiDB-lite"/>
    </source>
</evidence>
<keyword evidence="3" id="KW-1185">Reference proteome</keyword>
<evidence type="ECO:0000313" key="2">
    <source>
        <dbReference type="EMBL" id="MFC6725951.1"/>
    </source>
</evidence>
<dbReference type="AlphaFoldDB" id="A0ABD5S391"/>
<sequence>NRLVEWVEATGRPIDSAVEVDEVEAGYFYGVRVPGRRAVYAPSSPPSDSLSSIAEGLDGDG</sequence>
<gene>
    <name evidence="2" type="ORF">ACFQE1_16580</name>
</gene>
<feature type="region of interest" description="Disordered" evidence="1">
    <location>
        <begin position="40"/>
        <end position="61"/>
    </location>
</feature>
<organism evidence="2 3">
    <name type="scientific">Halobium palmae</name>
    <dbReference type="NCBI Taxonomy" id="1776492"/>
    <lineage>
        <taxon>Archaea</taxon>
        <taxon>Methanobacteriati</taxon>
        <taxon>Methanobacteriota</taxon>
        <taxon>Stenosarchaea group</taxon>
        <taxon>Halobacteria</taxon>
        <taxon>Halobacteriales</taxon>
        <taxon>Haloferacaceae</taxon>
        <taxon>Halobium</taxon>
    </lineage>
</organism>
<protein>
    <submittedName>
        <fullName evidence="2">Uncharacterized protein</fullName>
    </submittedName>
</protein>
<accession>A0ABD5S391</accession>
<comment type="caution">
    <text evidence="2">The sequence shown here is derived from an EMBL/GenBank/DDBJ whole genome shotgun (WGS) entry which is preliminary data.</text>
</comment>
<reference evidence="2 3" key="1">
    <citation type="journal article" date="2019" name="Int. J. Syst. Evol. Microbiol.">
        <title>The Global Catalogue of Microorganisms (GCM) 10K type strain sequencing project: providing services to taxonomists for standard genome sequencing and annotation.</title>
        <authorList>
            <consortium name="The Broad Institute Genomics Platform"/>
            <consortium name="The Broad Institute Genome Sequencing Center for Infectious Disease"/>
            <person name="Wu L."/>
            <person name="Ma J."/>
        </authorList>
    </citation>
    <scope>NUCLEOTIDE SEQUENCE [LARGE SCALE GENOMIC DNA]</scope>
    <source>
        <strain evidence="2 3">NBRC 111368</strain>
    </source>
</reference>